<keyword evidence="2" id="KW-1185">Reference proteome</keyword>
<protein>
    <submittedName>
        <fullName evidence="1">Uncharacterized protein</fullName>
    </submittedName>
</protein>
<gene>
    <name evidence="1" type="ORF">NIES2135_04890</name>
</gene>
<name>A0A1Z4JA85_LEPBY</name>
<accession>A0A1Z4JA85</accession>
<evidence type="ECO:0000313" key="1">
    <source>
        <dbReference type="EMBL" id="BAY53679.1"/>
    </source>
</evidence>
<dbReference type="Proteomes" id="UP000217895">
    <property type="component" value="Chromosome"/>
</dbReference>
<proteinExistence type="predicted"/>
<organism evidence="1 2">
    <name type="scientific">Leptolyngbya boryana NIES-2135</name>
    <dbReference type="NCBI Taxonomy" id="1973484"/>
    <lineage>
        <taxon>Bacteria</taxon>
        <taxon>Bacillati</taxon>
        <taxon>Cyanobacteriota</taxon>
        <taxon>Cyanophyceae</taxon>
        <taxon>Leptolyngbyales</taxon>
        <taxon>Leptolyngbyaceae</taxon>
        <taxon>Leptolyngbya group</taxon>
        <taxon>Leptolyngbya</taxon>
    </lineage>
</organism>
<dbReference type="AlphaFoldDB" id="A0A1Z4JA85"/>
<sequence length="96" mass="10577">MKVSEIINILADKSFQNIELCRDGILASTGLDCGAYGITIQPEAELLRITLWEAWSGSAISDRLYQDLNQAIAELMLCAAIDLAIESEELSMISER</sequence>
<reference evidence="1 2" key="1">
    <citation type="submission" date="2017-06" db="EMBL/GenBank/DDBJ databases">
        <title>Genome sequencing of cyanobaciteial culture collection at National Institute for Environmental Studies (NIES).</title>
        <authorList>
            <person name="Hirose Y."/>
            <person name="Shimura Y."/>
            <person name="Fujisawa T."/>
            <person name="Nakamura Y."/>
            <person name="Kawachi M."/>
        </authorList>
    </citation>
    <scope>NUCLEOTIDE SEQUENCE [LARGE SCALE GENOMIC DNA]</scope>
    <source>
        <strain evidence="1 2">NIES-2135</strain>
    </source>
</reference>
<dbReference type="EMBL" id="AP018203">
    <property type="protein sequence ID" value="BAY53679.1"/>
    <property type="molecule type" value="Genomic_DNA"/>
</dbReference>
<evidence type="ECO:0000313" key="2">
    <source>
        <dbReference type="Proteomes" id="UP000217895"/>
    </source>
</evidence>